<dbReference type="EMBL" id="BK014662">
    <property type="protein sequence ID" value="DAD66631.1"/>
    <property type="molecule type" value="Genomic_DNA"/>
</dbReference>
<organism evidence="1">
    <name type="scientific">Myoviridae sp. ctPuP5</name>
    <dbReference type="NCBI Taxonomy" id="2823543"/>
    <lineage>
        <taxon>Viruses</taxon>
        <taxon>Duplodnaviria</taxon>
        <taxon>Heunggongvirae</taxon>
        <taxon>Uroviricota</taxon>
        <taxon>Caudoviricetes</taxon>
    </lineage>
</organism>
<evidence type="ECO:0000313" key="1">
    <source>
        <dbReference type="EMBL" id="DAD66631.1"/>
    </source>
</evidence>
<name>A0A8S5L9R7_9CAUD</name>
<protein>
    <submittedName>
        <fullName evidence="1">Uncharacterized protein</fullName>
    </submittedName>
</protein>
<reference evidence="1" key="1">
    <citation type="journal article" date="2021" name="Proc. Natl. Acad. Sci. U.S.A.">
        <title>A Catalog of Tens of Thousands of Viruses from Human Metagenomes Reveals Hidden Associations with Chronic Diseases.</title>
        <authorList>
            <person name="Tisza M.J."/>
            <person name="Buck C.B."/>
        </authorList>
    </citation>
    <scope>NUCLEOTIDE SEQUENCE</scope>
    <source>
        <strain evidence="1">CtPuP5</strain>
    </source>
</reference>
<sequence>MNLEEILRTFGYNKSQMFKKNGDLSVKGSKNYEKLMKLLSDISILTGISTENIIREIENICNENY</sequence>
<accession>A0A8S5L9R7</accession>
<proteinExistence type="predicted"/>